<evidence type="ECO:0000256" key="3">
    <source>
        <dbReference type="ARBA" id="ARBA00007311"/>
    </source>
</evidence>
<comment type="caution">
    <text evidence="15">The sequence shown here is derived from an EMBL/GenBank/DDBJ whole genome shotgun (WGS) entry which is preliminary data.</text>
</comment>
<dbReference type="InterPro" id="IPR003815">
    <property type="entry name" value="S-ribosylhomocysteinase"/>
</dbReference>
<evidence type="ECO:0000256" key="6">
    <source>
        <dbReference type="ARBA" id="ARBA00015130"/>
    </source>
</evidence>
<name>A0AAE3FHI7_9BACT</name>
<reference evidence="15 16" key="1">
    <citation type="submission" date="2022-03" db="EMBL/GenBank/DDBJ databases">
        <title>Metagenome-assembled genomes from swine fecal metagenomes.</title>
        <authorList>
            <person name="Holman D.B."/>
            <person name="Kommadath A."/>
        </authorList>
    </citation>
    <scope>NUCLEOTIDE SEQUENCE [LARGE SCALE GENOMIC DNA]</scope>
    <source>
        <strain evidence="15">SUG147</strain>
    </source>
</reference>
<evidence type="ECO:0000256" key="2">
    <source>
        <dbReference type="ARBA" id="ARBA00001962"/>
    </source>
</evidence>
<comment type="catalytic activity">
    <reaction evidence="1">
        <text>S-(5-deoxy-D-ribos-5-yl)-L-homocysteine = (S)-4,5-dihydroxypentane-2,3-dione + L-homocysteine</text>
        <dbReference type="Rhea" id="RHEA:17753"/>
        <dbReference type="ChEBI" id="CHEBI:29484"/>
        <dbReference type="ChEBI" id="CHEBI:58195"/>
        <dbReference type="ChEBI" id="CHEBI:58199"/>
        <dbReference type="EC" id="4.4.1.21"/>
    </reaction>
</comment>
<evidence type="ECO:0000256" key="14">
    <source>
        <dbReference type="ARBA" id="ARBA00031777"/>
    </source>
</evidence>
<dbReference type="Pfam" id="PF02664">
    <property type="entry name" value="LuxS"/>
    <property type="match status" value="1"/>
</dbReference>
<keyword evidence="10" id="KW-0408">Iron</keyword>
<comment type="similarity">
    <text evidence="3">Belongs to the LuxS family.</text>
</comment>
<evidence type="ECO:0000256" key="7">
    <source>
        <dbReference type="ARBA" id="ARBA00022654"/>
    </source>
</evidence>
<dbReference type="GO" id="GO:0009372">
    <property type="term" value="P:quorum sensing"/>
    <property type="evidence" value="ECO:0007669"/>
    <property type="project" value="UniProtKB-KW"/>
</dbReference>
<comment type="subunit">
    <text evidence="4">Homodimer.</text>
</comment>
<comment type="function">
    <text evidence="12">Involved in the synthesis of autoinducer 2 (AI-2) which is secreted by bacteria and is used to communicate both the cell density and the metabolic potential of the environment. The regulation of gene expression in response to changes in cell density is called quorum sensing. Catalyzes the transformation of S-ribosylhomocysteine (RHC) to homocysteine (HC) and 4,5-dihydroxy-2,3-pentadione (DPD).</text>
</comment>
<evidence type="ECO:0000256" key="5">
    <source>
        <dbReference type="ARBA" id="ARBA00012240"/>
    </source>
</evidence>
<protein>
    <recommendedName>
        <fullName evidence="6">S-ribosylhomocysteine lyase</fullName>
        <ecNumber evidence="5">4.4.1.21</ecNumber>
    </recommendedName>
    <alternativeName>
        <fullName evidence="13">AI-2 synthesis protein</fullName>
    </alternativeName>
    <alternativeName>
        <fullName evidence="14">Autoinducer-2 production protein LuxS</fullName>
    </alternativeName>
</protein>
<comment type="cofactor">
    <cofactor evidence="2">
        <name>Fe cation</name>
        <dbReference type="ChEBI" id="CHEBI:24875"/>
    </cofactor>
</comment>
<dbReference type="Proteomes" id="UP001139365">
    <property type="component" value="Unassembled WGS sequence"/>
</dbReference>
<organism evidence="15 16">
    <name type="scientific">Candidatus Colimorpha enterica</name>
    <dbReference type="NCBI Taxonomy" id="3083063"/>
    <lineage>
        <taxon>Bacteria</taxon>
        <taxon>Pseudomonadati</taxon>
        <taxon>Bacteroidota</taxon>
        <taxon>Bacteroidia</taxon>
        <taxon>Bacteroidales</taxon>
        <taxon>Candidatus Colimorpha</taxon>
    </lineage>
</organism>
<dbReference type="AlphaFoldDB" id="A0AAE3FHI7"/>
<keyword evidence="11 15" id="KW-0456">Lyase</keyword>
<evidence type="ECO:0000256" key="10">
    <source>
        <dbReference type="ARBA" id="ARBA00023004"/>
    </source>
</evidence>
<proteinExistence type="inferred from homology"/>
<gene>
    <name evidence="15" type="ORF">MR241_04670</name>
</gene>
<evidence type="ECO:0000256" key="4">
    <source>
        <dbReference type="ARBA" id="ARBA00011738"/>
    </source>
</evidence>
<evidence type="ECO:0000256" key="1">
    <source>
        <dbReference type="ARBA" id="ARBA00000297"/>
    </source>
</evidence>
<accession>A0AAE3FHI7</accession>
<keyword evidence="8" id="KW-0479">Metal-binding</keyword>
<dbReference type="PANTHER" id="PTHR35799">
    <property type="entry name" value="S-RIBOSYLHOMOCYSTEINE LYASE"/>
    <property type="match status" value="1"/>
</dbReference>
<keyword evidence="9" id="KW-0071">Autoinducer synthesis</keyword>
<evidence type="ECO:0000313" key="15">
    <source>
        <dbReference type="EMBL" id="MCI5755569.1"/>
    </source>
</evidence>
<evidence type="ECO:0000256" key="8">
    <source>
        <dbReference type="ARBA" id="ARBA00022723"/>
    </source>
</evidence>
<dbReference type="EC" id="4.4.1.21" evidence="5"/>
<dbReference type="PANTHER" id="PTHR35799:SF1">
    <property type="entry name" value="S-RIBOSYLHOMOCYSTEINE LYASE"/>
    <property type="match status" value="1"/>
</dbReference>
<dbReference type="EMBL" id="JALEMU010000071">
    <property type="protein sequence ID" value="MCI5755569.1"/>
    <property type="molecule type" value="Genomic_DNA"/>
</dbReference>
<dbReference type="InterPro" id="IPR037005">
    <property type="entry name" value="LuxS_sf"/>
</dbReference>
<evidence type="ECO:0000256" key="11">
    <source>
        <dbReference type="ARBA" id="ARBA00023239"/>
    </source>
</evidence>
<dbReference type="Gene3D" id="3.30.1360.80">
    <property type="entry name" value="S-ribosylhomocysteinase (LuxS)"/>
    <property type="match status" value="1"/>
</dbReference>
<sequence length="151" mass="17117">MDRIASFSVDHDLIEPGIYISRIDGDIVTYDLRTRKPNAGDYMDNLTMHTVEHMLATFLRSSEIGGEVIYFGPMGCRTGFYLLVRGRRPEEVLSALKKALADTVSYEGAVFGAARKECGNYRELDLQSAKKECARYLSVLESRENDFRYAE</sequence>
<dbReference type="GO" id="GO:0005506">
    <property type="term" value="F:iron ion binding"/>
    <property type="evidence" value="ECO:0007669"/>
    <property type="project" value="InterPro"/>
</dbReference>
<evidence type="ECO:0000313" key="16">
    <source>
        <dbReference type="Proteomes" id="UP001139365"/>
    </source>
</evidence>
<dbReference type="GO" id="GO:0043768">
    <property type="term" value="F:S-ribosylhomocysteine lyase activity"/>
    <property type="evidence" value="ECO:0007669"/>
    <property type="project" value="UniProtKB-EC"/>
</dbReference>
<dbReference type="PRINTS" id="PR01487">
    <property type="entry name" value="LUXSPROTEIN"/>
</dbReference>
<keyword evidence="7" id="KW-0673">Quorum sensing</keyword>
<dbReference type="SUPFAM" id="SSF63411">
    <property type="entry name" value="LuxS/MPP-like metallohydrolase"/>
    <property type="match status" value="1"/>
</dbReference>
<evidence type="ECO:0000256" key="9">
    <source>
        <dbReference type="ARBA" id="ARBA00022929"/>
    </source>
</evidence>
<evidence type="ECO:0000256" key="13">
    <source>
        <dbReference type="ARBA" id="ARBA00030600"/>
    </source>
</evidence>
<evidence type="ECO:0000256" key="12">
    <source>
        <dbReference type="ARBA" id="ARBA00024654"/>
    </source>
</evidence>
<dbReference type="InterPro" id="IPR011249">
    <property type="entry name" value="Metalloenz_LuxS/M16"/>
</dbReference>